<reference evidence="2" key="1">
    <citation type="submission" date="2023-07" db="EMBL/GenBank/DDBJ databases">
        <authorList>
            <consortium name="AG Swart"/>
            <person name="Singh M."/>
            <person name="Singh A."/>
            <person name="Seah K."/>
            <person name="Emmerich C."/>
        </authorList>
    </citation>
    <scope>NUCLEOTIDE SEQUENCE</scope>
    <source>
        <strain evidence="2">DP1</strain>
    </source>
</reference>
<comment type="caution">
    <text evidence="2">The sequence shown here is derived from an EMBL/GenBank/DDBJ whole genome shotgun (WGS) entry which is preliminary data.</text>
</comment>
<evidence type="ECO:0000313" key="2">
    <source>
        <dbReference type="EMBL" id="CAI2382594.1"/>
    </source>
</evidence>
<dbReference type="EMBL" id="CAMPGE010024779">
    <property type="protein sequence ID" value="CAI2382594.1"/>
    <property type="molecule type" value="Genomic_DNA"/>
</dbReference>
<gene>
    <name evidence="2" type="ORF">ECRASSUSDP1_LOCUS24072</name>
</gene>
<dbReference type="AlphaFoldDB" id="A0AAD2D603"/>
<sequence>MRKSSRGKKKGFKRNKMKIERNKMTKRVLNDLQKKSMVKNSCFHNTMRARMQRRTGNRKNILDNFKIQKKLRNASKNKHPKLFSPSSASRNLNQGVLSPRTFMPPKIAPPPTLAIIRPKRSPCVPTPTSPVTSPRYEIFTSSKQITPHSRYPTSLDSFKNTKKPVRMGRNFYVENKVAAMPPKKPGLKGTTRKLFEYLHDVSETSDQCSSKRLRTPHVKDSQFFYSKNISGNLNHNLARNTSRQSCHSHNSSSKAPMKSGFCKPSPTRESCKSVSESCSEKVDFCLKDRNRTKKKFENLIATSLSQTGLIM</sequence>
<dbReference type="Proteomes" id="UP001295684">
    <property type="component" value="Unassembled WGS sequence"/>
</dbReference>
<feature type="compositionally biased region" description="Low complexity" evidence="1">
    <location>
        <begin position="242"/>
        <end position="253"/>
    </location>
</feature>
<proteinExistence type="predicted"/>
<evidence type="ECO:0000256" key="1">
    <source>
        <dbReference type="SAM" id="MobiDB-lite"/>
    </source>
</evidence>
<protein>
    <submittedName>
        <fullName evidence="2">Uncharacterized protein</fullName>
    </submittedName>
</protein>
<feature type="region of interest" description="Disordered" evidence="1">
    <location>
        <begin position="242"/>
        <end position="267"/>
    </location>
</feature>
<feature type="region of interest" description="Disordered" evidence="1">
    <location>
        <begin position="112"/>
        <end position="131"/>
    </location>
</feature>
<organism evidence="2 3">
    <name type="scientific">Euplotes crassus</name>
    <dbReference type="NCBI Taxonomy" id="5936"/>
    <lineage>
        <taxon>Eukaryota</taxon>
        <taxon>Sar</taxon>
        <taxon>Alveolata</taxon>
        <taxon>Ciliophora</taxon>
        <taxon>Intramacronucleata</taxon>
        <taxon>Spirotrichea</taxon>
        <taxon>Hypotrichia</taxon>
        <taxon>Euplotida</taxon>
        <taxon>Euplotidae</taxon>
        <taxon>Moneuplotes</taxon>
    </lineage>
</organism>
<keyword evidence="3" id="KW-1185">Reference proteome</keyword>
<evidence type="ECO:0000313" key="3">
    <source>
        <dbReference type="Proteomes" id="UP001295684"/>
    </source>
</evidence>
<accession>A0AAD2D603</accession>
<name>A0AAD2D603_EUPCR</name>